<sequence length="275" mass="29547">MSGTEQRFDSSMAAWRQWQQAPWGRLRFTLAEANLLRHLDGLGDGPLRILDLAGGDGGDAVRLAARGHRVTVVDLAPGMLAAAGERAGAAGVADRVTRVRARVEELPREIASGGWDVVLCHNVLQYAESPAAAEEMLAAAVAPLREGGVLSVMAVNRHSAPLVAAVRELDPAAALAALDRDRADGRTFGTDMTLYTAEEIASRLEDLGCPGAAHYGIRSVSDYITDDERKYDPAFYADLERLELAVTDRPAYRHTARLFQLIARREPGAGPVRAG</sequence>
<proteinExistence type="predicted"/>
<keyword evidence="1 4" id="KW-0489">Methyltransferase</keyword>
<comment type="caution">
    <text evidence="4">The sequence shown here is derived from an EMBL/GenBank/DDBJ whole genome shotgun (WGS) entry which is preliminary data.</text>
</comment>
<accession>A0ABW7HVE8</accession>
<dbReference type="Gene3D" id="3.40.50.150">
    <property type="entry name" value="Vaccinia Virus protein VP39"/>
    <property type="match status" value="1"/>
</dbReference>
<dbReference type="GO" id="GO:0032259">
    <property type="term" value="P:methylation"/>
    <property type="evidence" value="ECO:0007669"/>
    <property type="project" value="UniProtKB-KW"/>
</dbReference>
<feature type="domain" description="Methyltransferase" evidence="3">
    <location>
        <begin position="49"/>
        <end position="148"/>
    </location>
</feature>
<dbReference type="EMBL" id="JBIHMK010000057">
    <property type="protein sequence ID" value="MFH0249735.1"/>
    <property type="molecule type" value="Genomic_DNA"/>
</dbReference>
<dbReference type="Pfam" id="PF13649">
    <property type="entry name" value="Methyltransf_25"/>
    <property type="match status" value="1"/>
</dbReference>
<dbReference type="InterPro" id="IPR041698">
    <property type="entry name" value="Methyltransf_25"/>
</dbReference>
<dbReference type="InterPro" id="IPR029063">
    <property type="entry name" value="SAM-dependent_MTases_sf"/>
</dbReference>
<evidence type="ECO:0000256" key="1">
    <source>
        <dbReference type="ARBA" id="ARBA00022603"/>
    </source>
</evidence>
<dbReference type="PANTHER" id="PTHR43861:SF1">
    <property type="entry name" value="TRANS-ACONITATE 2-METHYLTRANSFERASE"/>
    <property type="match status" value="1"/>
</dbReference>
<dbReference type="Proteomes" id="UP001607069">
    <property type="component" value="Unassembled WGS sequence"/>
</dbReference>
<protein>
    <submittedName>
        <fullName evidence="4">Class I SAM-dependent methyltransferase</fullName>
        <ecNumber evidence="4">2.1.1.222</ecNumber>
        <ecNumber evidence="4">2.1.1.64</ecNumber>
    </submittedName>
</protein>
<evidence type="ECO:0000313" key="4">
    <source>
        <dbReference type="EMBL" id="MFH0249735.1"/>
    </source>
</evidence>
<dbReference type="CDD" id="cd02440">
    <property type="entry name" value="AdoMet_MTases"/>
    <property type="match status" value="1"/>
</dbReference>
<dbReference type="PANTHER" id="PTHR43861">
    <property type="entry name" value="TRANS-ACONITATE 2-METHYLTRANSFERASE-RELATED"/>
    <property type="match status" value="1"/>
</dbReference>
<evidence type="ECO:0000256" key="2">
    <source>
        <dbReference type="ARBA" id="ARBA00022679"/>
    </source>
</evidence>
<dbReference type="SUPFAM" id="SSF53335">
    <property type="entry name" value="S-adenosyl-L-methionine-dependent methyltransferases"/>
    <property type="match status" value="1"/>
</dbReference>
<dbReference type="EC" id="2.1.1.222" evidence="4"/>
<dbReference type="GO" id="GO:0102208">
    <property type="term" value="F:2-polyprenyl-6-hydroxyphenol methylase activity"/>
    <property type="evidence" value="ECO:0007669"/>
    <property type="project" value="UniProtKB-EC"/>
</dbReference>
<evidence type="ECO:0000313" key="5">
    <source>
        <dbReference type="Proteomes" id="UP001607069"/>
    </source>
</evidence>
<evidence type="ECO:0000259" key="3">
    <source>
        <dbReference type="Pfam" id="PF13649"/>
    </source>
</evidence>
<keyword evidence="5" id="KW-1185">Reference proteome</keyword>
<dbReference type="EC" id="2.1.1.64" evidence="4"/>
<keyword evidence="2 4" id="KW-0808">Transferase</keyword>
<dbReference type="RefSeq" id="WP_279949387.1">
    <property type="nucleotide sequence ID" value="NZ_BAABEN010000010.1"/>
</dbReference>
<reference evidence="4 5" key="1">
    <citation type="submission" date="2024-10" db="EMBL/GenBank/DDBJ databases">
        <authorList>
            <person name="Cho J.-C."/>
        </authorList>
    </citation>
    <scope>NUCLEOTIDE SEQUENCE [LARGE SCALE GENOMIC DNA]</scope>
    <source>
        <strain evidence="4 5">KCTC29696</strain>
    </source>
</reference>
<name>A0ABW7HVE8_9ACTN</name>
<gene>
    <name evidence="4" type="ORF">ACG5V6_16105</name>
</gene>
<organism evidence="4 5">
    <name type="scientific">Streptomyces chitinivorans</name>
    <dbReference type="NCBI Taxonomy" id="1257027"/>
    <lineage>
        <taxon>Bacteria</taxon>
        <taxon>Bacillati</taxon>
        <taxon>Actinomycetota</taxon>
        <taxon>Actinomycetes</taxon>
        <taxon>Kitasatosporales</taxon>
        <taxon>Streptomycetaceae</taxon>
        <taxon>Streptomyces</taxon>
    </lineage>
</organism>
<dbReference type="GO" id="GO:0061542">
    <property type="term" value="F:3-demethylubiquinol 3-O-methyltransferase activity"/>
    <property type="evidence" value="ECO:0007669"/>
    <property type="project" value="UniProtKB-EC"/>
</dbReference>